<dbReference type="AlphaFoldDB" id="A0A1X2GXM3"/>
<evidence type="ECO:0000313" key="1">
    <source>
        <dbReference type="EMBL" id="ORX62836.1"/>
    </source>
</evidence>
<evidence type="ECO:0000313" key="2">
    <source>
        <dbReference type="Proteomes" id="UP000242146"/>
    </source>
</evidence>
<gene>
    <name evidence="1" type="ORF">DM01DRAFT_1273876</name>
</gene>
<accession>A0A1X2GXM3</accession>
<sequence>DGKRSTTSTSKSNSKRPGVLAADAQWCVHNVNNLTVKNFALEHGHYERRQCHSRYKTIVVNNILKAEQARL</sequence>
<dbReference type="Proteomes" id="UP000242146">
    <property type="component" value="Unassembled WGS sequence"/>
</dbReference>
<keyword evidence="2" id="KW-1185">Reference proteome</keyword>
<name>A0A1X2GXM3_9FUNG</name>
<feature type="non-terminal residue" evidence="1">
    <location>
        <position position="1"/>
    </location>
</feature>
<dbReference type="EMBL" id="MCGT01000001">
    <property type="protein sequence ID" value="ORX62836.1"/>
    <property type="molecule type" value="Genomic_DNA"/>
</dbReference>
<dbReference type="STRING" id="101127.A0A1X2GXM3"/>
<protein>
    <submittedName>
        <fullName evidence="1">Uncharacterized protein</fullName>
    </submittedName>
</protein>
<proteinExistence type="predicted"/>
<feature type="non-terminal residue" evidence="1">
    <location>
        <position position="71"/>
    </location>
</feature>
<dbReference type="OrthoDB" id="2261291at2759"/>
<comment type="caution">
    <text evidence="1">The sequence shown here is derived from an EMBL/GenBank/DDBJ whole genome shotgun (WGS) entry which is preliminary data.</text>
</comment>
<reference evidence="1 2" key="1">
    <citation type="submission" date="2016-07" db="EMBL/GenBank/DDBJ databases">
        <title>Pervasive Adenine N6-methylation of Active Genes in Fungi.</title>
        <authorList>
            <consortium name="DOE Joint Genome Institute"/>
            <person name="Mondo S.J."/>
            <person name="Dannebaum R.O."/>
            <person name="Kuo R.C."/>
            <person name="Labutti K."/>
            <person name="Haridas S."/>
            <person name="Kuo A."/>
            <person name="Salamov A."/>
            <person name="Ahrendt S.R."/>
            <person name="Lipzen A."/>
            <person name="Sullivan W."/>
            <person name="Andreopoulos W.B."/>
            <person name="Clum A."/>
            <person name="Lindquist E."/>
            <person name="Daum C."/>
            <person name="Ramamoorthy G.K."/>
            <person name="Gryganskyi A."/>
            <person name="Culley D."/>
            <person name="Magnuson J.K."/>
            <person name="James T.Y."/>
            <person name="O'Malley M.A."/>
            <person name="Stajich J.E."/>
            <person name="Spatafora J.W."/>
            <person name="Visel A."/>
            <person name="Grigoriev I.V."/>
        </authorList>
    </citation>
    <scope>NUCLEOTIDE SEQUENCE [LARGE SCALE GENOMIC DNA]</scope>
    <source>
        <strain evidence="1 2">NRRL 3301</strain>
    </source>
</reference>
<organism evidence="1 2">
    <name type="scientific">Hesseltinella vesiculosa</name>
    <dbReference type="NCBI Taxonomy" id="101127"/>
    <lineage>
        <taxon>Eukaryota</taxon>
        <taxon>Fungi</taxon>
        <taxon>Fungi incertae sedis</taxon>
        <taxon>Mucoromycota</taxon>
        <taxon>Mucoromycotina</taxon>
        <taxon>Mucoromycetes</taxon>
        <taxon>Mucorales</taxon>
        <taxon>Cunninghamellaceae</taxon>
        <taxon>Hesseltinella</taxon>
    </lineage>
</organism>